<reference evidence="5" key="1">
    <citation type="journal article" date="2014" name="Nucleic Acids Res.">
        <title>The evolutionary dynamics of variant antigen genes in Babesia reveal a history of genomic innovation underlying host-parasite interaction.</title>
        <authorList>
            <person name="Jackson A.P."/>
            <person name="Otto T.D."/>
            <person name="Darby A."/>
            <person name="Ramaprasad A."/>
            <person name="Xia D."/>
            <person name="Echaide I.E."/>
            <person name="Farber M."/>
            <person name="Gahlot S."/>
            <person name="Gamble J."/>
            <person name="Gupta D."/>
            <person name="Gupta Y."/>
            <person name="Jackson L."/>
            <person name="Malandrin L."/>
            <person name="Malas T.B."/>
            <person name="Moussa E."/>
            <person name="Nair M."/>
            <person name="Reid A.J."/>
            <person name="Sanders M."/>
            <person name="Sharma J."/>
            <person name="Tracey A."/>
            <person name="Quail M.A."/>
            <person name="Weir W."/>
            <person name="Wastling J.M."/>
            <person name="Hall N."/>
            <person name="Willadsen P."/>
            <person name="Lingelbach K."/>
            <person name="Shiels B."/>
            <person name="Tait A."/>
            <person name="Berriman M."/>
            <person name="Allred D.R."/>
            <person name="Pain A."/>
        </authorList>
    </citation>
    <scope>NUCLEOTIDE SEQUENCE</scope>
    <source>
        <strain evidence="5">1802A</strain>
    </source>
</reference>
<dbReference type="Proteomes" id="UP001195914">
    <property type="component" value="Unassembled WGS sequence"/>
</dbReference>
<gene>
    <name evidence="5" type="ORF">X943_001782</name>
</gene>
<feature type="repeat" description="TPR" evidence="3">
    <location>
        <begin position="92"/>
        <end position="125"/>
    </location>
</feature>
<evidence type="ECO:0000256" key="3">
    <source>
        <dbReference type="PROSITE-ProRule" id="PRU00339"/>
    </source>
</evidence>
<name>A0AAD9GD12_BABDI</name>
<keyword evidence="2 3" id="KW-0802">TPR repeat</keyword>
<evidence type="ECO:0000256" key="4">
    <source>
        <dbReference type="SAM" id="MobiDB-lite"/>
    </source>
</evidence>
<evidence type="ECO:0000313" key="6">
    <source>
        <dbReference type="Proteomes" id="UP001195914"/>
    </source>
</evidence>
<dbReference type="AlphaFoldDB" id="A0AAD9GD12"/>
<dbReference type="Pfam" id="PF13181">
    <property type="entry name" value="TPR_8"/>
    <property type="match status" value="1"/>
</dbReference>
<dbReference type="Gene3D" id="1.25.40.1010">
    <property type="match status" value="1"/>
</dbReference>
<keyword evidence="6" id="KW-1185">Reference proteome</keyword>
<comment type="caution">
    <text evidence="5">The sequence shown here is derived from an EMBL/GenBank/DDBJ whole genome shotgun (WGS) entry which is preliminary data.</text>
</comment>
<dbReference type="InterPro" id="IPR011990">
    <property type="entry name" value="TPR-like_helical_dom_sf"/>
</dbReference>
<evidence type="ECO:0000256" key="2">
    <source>
        <dbReference type="ARBA" id="ARBA00022803"/>
    </source>
</evidence>
<dbReference type="EMBL" id="JAHBMH010000044">
    <property type="protein sequence ID" value="KAK1936163.1"/>
    <property type="molecule type" value="Genomic_DNA"/>
</dbReference>
<dbReference type="PANTHER" id="PTHR22767:SF2">
    <property type="entry name" value="N(ALPHA)-ACETYLTRANSFERASE 15_16, ISOFORM A"/>
    <property type="match status" value="1"/>
</dbReference>
<dbReference type="Gene3D" id="1.25.40.1040">
    <property type="match status" value="2"/>
</dbReference>
<dbReference type="SUPFAM" id="SSF48452">
    <property type="entry name" value="TPR-like"/>
    <property type="match status" value="2"/>
</dbReference>
<organism evidence="5 6">
    <name type="scientific">Babesia divergens</name>
    <dbReference type="NCBI Taxonomy" id="32595"/>
    <lineage>
        <taxon>Eukaryota</taxon>
        <taxon>Sar</taxon>
        <taxon>Alveolata</taxon>
        <taxon>Apicomplexa</taxon>
        <taxon>Aconoidasida</taxon>
        <taxon>Piroplasmida</taxon>
        <taxon>Babesiidae</taxon>
        <taxon>Babesia</taxon>
    </lineage>
</organism>
<keyword evidence="1" id="KW-0677">Repeat</keyword>
<dbReference type="InterPro" id="IPR021183">
    <property type="entry name" value="NatA_aux_su"/>
</dbReference>
<reference evidence="5" key="2">
    <citation type="submission" date="2021-05" db="EMBL/GenBank/DDBJ databases">
        <authorList>
            <person name="Pain A."/>
        </authorList>
    </citation>
    <scope>NUCLEOTIDE SEQUENCE</scope>
    <source>
        <strain evidence="5">1802A</strain>
    </source>
</reference>
<dbReference type="SMART" id="SM00028">
    <property type="entry name" value="TPR"/>
    <property type="match status" value="4"/>
</dbReference>
<dbReference type="PROSITE" id="PS50005">
    <property type="entry name" value="TPR"/>
    <property type="match status" value="1"/>
</dbReference>
<dbReference type="PANTHER" id="PTHR22767">
    <property type="entry name" value="N-TERMINAL ACETYLTRANSFERASE-RELATED"/>
    <property type="match status" value="1"/>
</dbReference>
<evidence type="ECO:0000256" key="1">
    <source>
        <dbReference type="ARBA" id="ARBA00022737"/>
    </source>
</evidence>
<sequence length="1029" mass="119310">MAKRTNAKDANAAQPNVFSPKEMTAFKHMMELYNQKQYKKSLKVADSLLAKHPKYGEVLSFKALLLSNTDESKQDEILELAKEGLRNDLKSYLCWHVLGVVYKQRKLYKDAVKCFTMALKVDPRNDRLIRDICALHMELKDYSAFRKYANISLQLRSKHYRDWMTFAFAQHICGNLETACKIVTEVNGLFHGNFGVEPFELSASMIYRAMILEQNGMYDKCIQLLKDNAKVTLDNILRLEYIARAALFSNNWDLANDAYQQLISLNPDNARFTLLYIATHKNVRDKGMFQIPDAVVYIKYAMEKNALQDAKSREDTATDQQTEEDTQVEGANAPVKLSEEILDLDGYYYTSNWCLENMINRIYDKFVNKMRQCAEAKQCMTKDETLFIGCYDYATYIKRVAKAFNIRDLPKPDSVNINDVESILENYLKEYPVARNFLYNVHSKLTPWSRYPLFIFTRDVTEEESRLVLDTLANVQKQNYVSKAITISFTTKNLIATYHQIVEPLVKAGCVNIFKYFAHSCTFATIYCLLVLLSKYEENLSKGLTMNWGIEGSTRDTATILQEDGVHHKTATHNYLLIVRSVMARIYDYIGEYNTALDLIHTAIQRAPTFIDLRLIAGKIYRHIGDFQKSKDAFCIAYDLDRSDRQTSSKAAKALLRAQHDAKNANSTQKKNTDVPPEIKSIKYELMATDLYRTLYLKNKSEHAQAGNVDKDPMNYLKKAHDIYVAVLEKNHEIHTNQIDFHNYCLNRMEYRTYYLFQYIRQIYGSHTYFIRATQGILWSTIEMMREGIQHKTVCDRTLGEETESSNLNYCFNLIRIINSQRIYHVGIYAAIFELSKQVDIPITFKLQCLVRAYQSSKKNFHDHNLYTMVFNTIKNSEYRQFPGPISQMLPSNSSITLDLDNKVFRGPDSKEVTDVEAAALYIAEIARYIQKYSLYDLKHCEALIKCACELPGENSSILTEIKESFYQNDQYTYQEYKEHYLFLKNLNFKLQGESISSIIQGIFDNFTRTFQDHYPPSIVLMNSQDAEN</sequence>
<dbReference type="Pfam" id="PF12569">
    <property type="entry name" value="NatA_aux_su"/>
    <property type="match status" value="1"/>
</dbReference>
<accession>A0AAD9GD12</accession>
<protein>
    <submittedName>
        <fullName evidence="5">Tetratricopeptide repeat containing domain protein</fullName>
    </submittedName>
</protein>
<proteinExistence type="predicted"/>
<dbReference type="GO" id="GO:0005737">
    <property type="term" value="C:cytoplasm"/>
    <property type="evidence" value="ECO:0007669"/>
    <property type="project" value="UniProtKB-ARBA"/>
</dbReference>
<feature type="region of interest" description="Disordered" evidence="4">
    <location>
        <begin position="310"/>
        <end position="331"/>
    </location>
</feature>
<evidence type="ECO:0000313" key="5">
    <source>
        <dbReference type="EMBL" id="KAK1936163.1"/>
    </source>
</evidence>
<dbReference type="InterPro" id="IPR019734">
    <property type="entry name" value="TPR_rpt"/>
</dbReference>